<evidence type="ECO:0000313" key="4">
    <source>
        <dbReference type="EMBL" id="TPX13285.1"/>
    </source>
</evidence>
<feature type="compositionally biased region" description="Basic and acidic residues" evidence="3">
    <location>
        <begin position="843"/>
        <end position="857"/>
    </location>
</feature>
<comment type="caution">
    <text evidence="4">The sequence shown here is derived from an EMBL/GenBank/DDBJ whole genome shotgun (WGS) entry which is preliminary data.</text>
</comment>
<evidence type="ECO:0000313" key="5">
    <source>
        <dbReference type="Proteomes" id="UP000319257"/>
    </source>
</evidence>
<name>A0A507AR08_9PEZI</name>
<organism evidence="4 5">
    <name type="scientific">Thyridium curvatum</name>
    <dbReference type="NCBI Taxonomy" id="1093900"/>
    <lineage>
        <taxon>Eukaryota</taxon>
        <taxon>Fungi</taxon>
        <taxon>Dikarya</taxon>
        <taxon>Ascomycota</taxon>
        <taxon>Pezizomycotina</taxon>
        <taxon>Sordariomycetes</taxon>
        <taxon>Sordariomycetidae</taxon>
        <taxon>Thyridiales</taxon>
        <taxon>Thyridiaceae</taxon>
        <taxon>Thyridium</taxon>
    </lineage>
</organism>
<feature type="repeat" description="PPR" evidence="2">
    <location>
        <begin position="716"/>
        <end position="750"/>
    </location>
</feature>
<dbReference type="InParanoid" id="A0A507AR08"/>
<feature type="region of interest" description="Disordered" evidence="3">
    <location>
        <begin position="696"/>
        <end position="715"/>
    </location>
</feature>
<dbReference type="AlphaFoldDB" id="A0A507AR08"/>
<dbReference type="NCBIfam" id="TIGR00756">
    <property type="entry name" value="PPR"/>
    <property type="match status" value="1"/>
</dbReference>
<dbReference type="STRING" id="1093900.A0A507AR08"/>
<keyword evidence="1" id="KW-0677">Repeat</keyword>
<evidence type="ECO:0000256" key="1">
    <source>
        <dbReference type="ARBA" id="ARBA00022737"/>
    </source>
</evidence>
<dbReference type="PANTHER" id="PTHR47941">
    <property type="entry name" value="PENTATRICOPEPTIDE REPEAT-CONTAINING PROTEIN 3, MITOCHONDRIAL"/>
    <property type="match status" value="1"/>
</dbReference>
<accession>A0A507AR08</accession>
<keyword evidence="5" id="KW-1185">Reference proteome</keyword>
<sequence length="880" mass="99745">MLQAASICRACLAKLRQPYCPRPTARLMSQAIAATTASAAPTDIPETQTDPRPRREPNDPRRFRKYDPLRKPRPMKADQNSKRTQPRTPEAAQTFEQSHIDCYSAEDTGFWDKFEELWSDTSSSTAEALQPEPDASSTDPVSHQHRRRPPKGLPSELQLRRSPQWKFSKVRVVRGQMAHLLRHVDPESKAEEIRRLNRWKHRLARIWKSMLNGNVVHGHNKGTRRLERLLAEGDVAAMAAAWEKLPSETKVRVWPVVMSSALQTHPDDVCDILEATYDPSVVPFYAVIDTIHFLARREQMPLPRKVRSVAPKQTPPERLCQVLEHVLSRSPKGHLLFRQRTLYLLVHKTDPKQLASLYDALAQYEHPLHTQTRLHFAIRFAKEAALKERATEILALLTQNQQLDINTPHGASLCTAILMMEEKDLDGEHFEATPAHLFNQLLELGLNPNLVTYTTIIRNLCMTKEISAAWEVYHVMLDHNIEPDIYIYSTLLNGSKLAQNFSSMRHLVRIAVDKNIREPIFWNDLLHGIFLSALIETRRKKLKPPRVVPSFPLMLQAYARVFKTEPLKPLLLVDIDRFLETNVNQAALADWNFVAQLAPVIGELPPRGDSELQEPTASTLCAMILGYIKGISRPYDIIAFYSHFRQLLQSGDPVAVRLVREQGTFVHDVVIKALCEHQGMLRVALDVVSDMLRDANPKKHAAGSGSGSGHQHPQPSVHTWSILLNGFMFQRQRQQGERILAMMRQRGVEPNAVTWNTLAAGYSRMQDVGKTVRAMQRLEAAGHEADEFTFRAFSYLQNKRAALAQMERMVQQRKERQERNAAAAAASTETASGSGNSVGDALSKLESEVEEIARMMDDEQGETAEDGDGYDYDAEERGFL</sequence>
<dbReference type="PROSITE" id="PS51375">
    <property type="entry name" value="PPR"/>
    <property type="match status" value="3"/>
</dbReference>
<dbReference type="InterPro" id="IPR011990">
    <property type="entry name" value="TPR-like_helical_dom_sf"/>
</dbReference>
<evidence type="ECO:0000256" key="2">
    <source>
        <dbReference type="PROSITE-ProRule" id="PRU00708"/>
    </source>
</evidence>
<evidence type="ECO:0000256" key="3">
    <source>
        <dbReference type="SAM" id="MobiDB-lite"/>
    </source>
</evidence>
<feature type="region of interest" description="Disordered" evidence="3">
    <location>
        <begin position="121"/>
        <end position="160"/>
    </location>
</feature>
<proteinExistence type="predicted"/>
<dbReference type="RefSeq" id="XP_030994996.1">
    <property type="nucleotide sequence ID" value="XM_031140871.1"/>
</dbReference>
<dbReference type="OrthoDB" id="185373at2759"/>
<dbReference type="InterPro" id="IPR002885">
    <property type="entry name" value="PPR_rpt"/>
</dbReference>
<feature type="compositionally biased region" description="Basic and acidic residues" evidence="3">
    <location>
        <begin position="49"/>
        <end position="81"/>
    </location>
</feature>
<protein>
    <recommendedName>
        <fullName evidence="6">Pentatricopeptide repeat protein</fullName>
    </recommendedName>
</protein>
<dbReference type="Proteomes" id="UP000319257">
    <property type="component" value="Unassembled WGS sequence"/>
</dbReference>
<feature type="region of interest" description="Disordered" evidence="3">
    <location>
        <begin position="34"/>
        <end position="96"/>
    </location>
</feature>
<feature type="region of interest" description="Disordered" evidence="3">
    <location>
        <begin position="813"/>
        <end position="880"/>
    </location>
</feature>
<feature type="repeat" description="PPR" evidence="2">
    <location>
        <begin position="449"/>
        <end position="483"/>
    </location>
</feature>
<feature type="compositionally biased region" description="Acidic residues" evidence="3">
    <location>
        <begin position="858"/>
        <end position="874"/>
    </location>
</feature>
<reference evidence="4 5" key="1">
    <citation type="submission" date="2019-06" db="EMBL/GenBank/DDBJ databases">
        <title>Draft genome sequence of the filamentous fungus Phialemoniopsis curvata isolated from diesel fuel.</title>
        <authorList>
            <person name="Varaljay V.A."/>
            <person name="Lyon W.J."/>
            <person name="Crouch A.L."/>
            <person name="Drake C.E."/>
            <person name="Hollomon J.M."/>
            <person name="Nadeau L.J."/>
            <person name="Nunn H.S."/>
            <person name="Stevenson B.S."/>
            <person name="Bojanowski C.L."/>
            <person name="Crookes-Goodson W.J."/>
        </authorList>
    </citation>
    <scope>NUCLEOTIDE SEQUENCE [LARGE SCALE GENOMIC DNA]</scope>
    <source>
        <strain evidence="4 5">D216</strain>
    </source>
</reference>
<feature type="compositionally biased region" description="Low complexity" evidence="3">
    <location>
        <begin position="820"/>
        <end position="837"/>
    </location>
</feature>
<dbReference type="Pfam" id="PF13041">
    <property type="entry name" value="PPR_2"/>
    <property type="match status" value="2"/>
</dbReference>
<gene>
    <name evidence="4" type="ORF">E0L32_006258</name>
</gene>
<dbReference type="Gene3D" id="1.25.40.10">
    <property type="entry name" value="Tetratricopeptide repeat domain"/>
    <property type="match status" value="2"/>
</dbReference>
<feature type="repeat" description="PPR" evidence="2">
    <location>
        <begin position="751"/>
        <end position="785"/>
    </location>
</feature>
<evidence type="ECO:0008006" key="6">
    <source>
        <dbReference type="Google" id="ProtNLM"/>
    </source>
</evidence>
<dbReference type="EMBL" id="SKBQ01000035">
    <property type="protein sequence ID" value="TPX13285.1"/>
    <property type="molecule type" value="Genomic_DNA"/>
</dbReference>
<dbReference type="GeneID" id="41973705"/>